<evidence type="ECO:0000256" key="1">
    <source>
        <dbReference type="SAM" id="MobiDB-lite"/>
    </source>
</evidence>
<name>A0A1W9YMV8_MYCAI</name>
<keyword evidence="3" id="KW-1185">Reference proteome</keyword>
<comment type="caution">
    <text evidence="2">The sequence shown here is derived from an EMBL/GenBank/DDBJ whole genome shotgun (WGS) entry which is preliminary data.</text>
</comment>
<protein>
    <submittedName>
        <fullName evidence="2">Uncharacterized protein</fullName>
    </submittedName>
</protein>
<dbReference type="EMBL" id="MVHG01000396">
    <property type="protein sequence ID" value="ORA01363.1"/>
    <property type="molecule type" value="Genomic_DNA"/>
</dbReference>
<evidence type="ECO:0000313" key="2">
    <source>
        <dbReference type="EMBL" id="ORA01363.1"/>
    </source>
</evidence>
<reference evidence="2 3" key="1">
    <citation type="submission" date="2016-12" db="EMBL/GenBank/DDBJ databases">
        <title>The new phylogeny of genus Mycobacterium.</title>
        <authorList>
            <person name="Tortoli E."/>
            <person name="Trovato A."/>
            <person name="Cirillo D.M."/>
        </authorList>
    </citation>
    <scope>NUCLEOTIDE SEQUENCE [LARGE SCALE GENOMIC DNA]</scope>
    <source>
        <strain evidence="2 3">DSM 45069</strain>
    </source>
</reference>
<gene>
    <name evidence="2" type="ORF">BST14_29120</name>
</gene>
<proteinExistence type="predicted"/>
<feature type="non-terminal residue" evidence="2">
    <location>
        <position position="79"/>
    </location>
</feature>
<dbReference type="AlphaFoldDB" id="A0A1W9YMV8"/>
<feature type="compositionally biased region" description="Low complexity" evidence="1">
    <location>
        <begin position="1"/>
        <end position="16"/>
    </location>
</feature>
<feature type="region of interest" description="Disordered" evidence="1">
    <location>
        <begin position="1"/>
        <end position="23"/>
    </location>
</feature>
<accession>A0A1W9YMV8</accession>
<dbReference type="Proteomes" id="UP000192707">
    <property type="component" value="Unassembled WGS sequence"/>
</dbReference>
<evidence type="ECO:0000313" key="3">
    <source>
        <dbReference type="Proteomes" id="UP000192707"/>
    </source>
</evidence>
<feature type="non-terminal residue" evidence="2">
    <location>
        <position position="1"/>
    </location>
</feature>
<organism evidence="2 3">
    <name type="scientific">Mycobacterium arosiense ATCC BAA-1401 = DSM 45069</name>
    <dbReference type="NCBI Taxonomy" id="1265311"/>
    <lineage>
        <taxon>Bacteria</taxon>
        <taxon>Bacillati</taxon>
        <taxon>Actinomycetota</taxon>
        <taxon>Actinomycetes</taxon>
        <taxon>Mycobacteriales</taxon>
        <taxon>Mycobacteriaceae</taxon>
        <taxon>Mycobacterium</taxon>
        <taxon>Mycobacterium avium complex (MAC)</taxon>
    </lineage>
</organism>
<sequence>DLTSAFNFANPNNEPFPELPDTSQADAIVASQIKLPKPKPPAVAAMPKQEMGIRPARALPYELGVHARYRSGGDALSLT</sequence>